<evidence type="ECO:0000313" key="1">
    <source>
        <dbReference type="EMBL" id="SDI77526.1"/>
    </source>
</evidence>
<reference evidence="2" key="1">
    <citation type="submission" date="2016-10" db="EMBL/GenBank/DDBJ databases">
        <authorList>
            <person name="Varghese N."/>
            <person name="Submissions S."/>
        </authorList>
    </citation>
    <scope>NUCLEOTIDE SEQUENCE [LARGE SCALE GENOMIC DNA]</scope>
    <source>
        <strain evidence="2">DSM 17071</strain>
    </source>
</reference>
<sequence length="351" mass="41148">MQSFWAAYFINNRMKISIFFVLLLLPVMIFSQELKLNKKIKSNTDFEHPISGISAPMNLGNFSRIALFANSKNDSVFSAEYKNENNDALFQFKIVLGGLDEERLFNYYFENLKSRRYSPKEAINKTISFKDGNFKLNGISTYFSHLDRLINVRVYDAGFWIFVSETSQKGNDTLALDNRQDEFLKKIMPSKIVEKNPLTRYSNIYYAKACFRDSLMLRSAMSSATNKMRWIYENINKYERASGIPGILLNYQIAGINGFIDYKTEKNPKPSKGGYETNNLIGFFIKLRESGFIDEFLMESYYYLLIPPENHQFDYKGYQKWKQENSIEYNTSQKYYLIVNSRKKTDLNKDE</sequence>
<dbReference type="EMBL" id="FNDW01000013">
    <property type="protein sequence ID" value="SDI77526.1"/>
    <property type="molecule type" value="Genomic_DNA"/>
</dbReference>
<proteinExistence type="predicted"/>
<dbReference type="STRING" id="311334.SAMN05421846_11371"/>
<keyword evidence="2" id="KW-1185">Reference proteome</keyword>
<organism evidence="1 2">
    <name type="scientific">Chryseobacterium taeanense</name>
    <dbReference type="NCBI Taxonomy" id="311334"/>
    <lineage>
        <taxon>Bacteria</taxon>
        <taxon>Pseudomonadati</taxon>
        <taxon>Bacteroidota</taxon>
        <taxon>Flavobacteriia</taxon>
        <taxon>Flavobacteriales</taxon>
        <taxon>Weeksellaceae</taxon>
        <taxon>Chryseobacterium group</taxon>
        <taxon>Chryseobacterium</taxon>
    </lineage>
</organism>
<dbReference type="AlphaFoldDB" id="A0A1G8NBQ9"/>
<evidence type="ECO:0000313" key="2">
    <source>
        <dbReference type="Proteomes" id="UP000198869"/>
    </source>
</evidence>
<protein>
    <submittedName>
        <fullName evidence="1">Uncharacterized protein</fullName>
    </submittedName>
</protein>
<name>A0A1G8NBQ9_9FLAO</name>
<gene>
    <name evidence="1" type="ORF">SAMN05421846_11371</name>
</gene>
<accession>A0A1G8NBQ9</accession>
<dbReference type="Proteomes" id="UP000198869">
    <property type="component" value="Unassembled WGS sequence"/>
</dbReference>